<evidence type="ECO:0000313" key="1">
    <source>
        <dbReference type="EMBL" id="RDW27658.1"/>
    </source>
</evidence>
<reference evidence="1 2" key="1">
    <citation type="submission" date="2018-07" db="EMBL/GenBank/DDBJ databases">
        <title>Draft Genome Assemblies for Five Robust Yarrowia lipolytica Strains Exhibiting High Lipid Production and Pentose Sugar Utilization and Sugar Alcohol Secretion from Undetoxified Lignocellulosic Biomass Hydrolysates.</title>
        <authorList>
            <consortium name="DOE Joint Genome Institute"/>
            <person name="Walker C."/>
            <person name="Ryu S."/>
            <person name="Na H."/>
            <person name="Zane M."/>
            <person name="LaButti K."/>
            <person name="Lipzen A."/>
            <person name="Haridas S."/>
            <person name="Barry K."/>
            <person name="Grigoriev I.V."/>
            <person name="Quarterman J."/>
            <person name="Slininger P."/>
            <person name="Dien B."/>
            <person name="Trinh C.T."/>
        </authorList>
    </citation>
    <scope>NUCLEOTIDE SEQUENCE [LARGE SCALE GENOMIC DNA]</scope>
    <source>
        <strain evidence="1 2">YB392</strain>
    </source>
</reference>
<organism evidence="1 2">
    <name type="scientific">Yarrowia lipolytica</name>
    <name type="common">Candida lipolytica</name>
    <dbReference type="NCBI Taxonomy" id="4952"/>
    <lineage>
        <taxon>Eukaryota</taxon>
        <taxon>Fungi</taxon>
        <taxon>Dikarya</taxon>
        <taxon>Ascomycota</taxon>
        <taxon>Saccharomycotina</taxon>
        <taxon>Dipodascomycetes</taxon>
        <taxon>Dipodascales</taxon>
        <taxon>Dipodascales incertae sedis</taxon>
        <taxon>Yarrowia</taxon>
    </lineage>
</organism>
<accession>A0A371CBI3</accession>
<sequence length="72" mass="7967">MLRFVCVCRCFVVGCGSHHTLPILDSLEHEGKLVAGQMGHQSHRRGFARLPNVELHVVCHNLILFVSPGHVA</sequence>
<name>A0A371CBI3_YARLL</name>
<evidence type="ECO:0000313" key="2">
    <source>
        <dbReference type="Proteomes" id="UP000256601"/>
    </source>
</evidence>
<dbReference type="InterPro" id="IPR000408">
    <property type="entry name" value="Reg_chr_condens"/>
</dbReference>
<protein>
    <submittedName>
        <fullName evidence="1">Uncharacterized protein</fullName>
    </submittedName>
</protein>
<dbReference type="Proteomes" id="UP000256601">
    <property type="component" value="Unassembled WGS sequence"/>
</dbReference>
<gene>
    <name evidence="1" type="ORF">B0I71DRAFT_128721</name>
</gene>
<proteinExistence type="predicted"/>
<dbReference type="AlphaFoldDB" id="A0A371CBI3"/>
<dbReference type="EMBL" id="KZ858960">
    <property type="protein sequence ID" value="RDW27658.1"/>
    <property type="molecule type" value="Genomic_DNA"/>
</dbReference>
<dbReference type="PROSITE" id="PS00626">
    <property type="entry name" value="RCC1_2"/>
    <property type="match status" value="1"/>
</dbReference>